<dbReference type="InterPro" id="IPR011254">
    <property type="entry name" value="Prismane-like_sf"/>
</dbReference>
<dbReference type="EMBL" id="CP081864">
    <property type="protein sequence ID" value="QZN97390.1"/>
    <property type="molecule type" value="Genomic_DNA"/>
</dbReference>
<feature type="binding site" evidence="7">
    <location>
        <position position="494"/>
    </location>
    <ligand>
        <name>hybrid [4Fe-2O-2S] cluster</name>
        <dbReference type="ChEBI" id="CHEBI:60519"/>
    </ligand>
</feature>
<feature type="binding site" description="via persulfide group" evidence="7">
    <location>
        <position position="405"/>
    </location>
    <ligand>
        <name>hybrid [4Fe-2O-2S] cluster</name>
        <dbReference type="ChEBI" id="CHEBI:60519"/>
    </ligand>
</feature>
<organism evidence="8 9">
    <name type="scientific">Symbiopectobacterium purcellii</name>
    <dbReference type="NCBI Taxonomy" id="2871826"/>
    <lineage>
        <taxon>Bacteria</taxon>
        <taxon>Pseudomonadati</taxon>
        <taxon>Pseudomonadota</taxon>
        <taxon>Gammaproteobacteria</taxon>
        <taxon>Enterobacterales</taxon>
        <taxon>Enterobacteriaceae</taxon>
    </lineage>
</organism>
<keyword evidence="4 7" id="KW-0560">Oxidoreductase</keyword>
<evidence type="ECO:0000256" key="7">
    <source>
        <dbReference type="HAMAP-Rule" id="MF_00069"/>
    </source>
</evidence>
<feature type="binding site" evidence="7">
    <location>
        <position position="317"/>
    </location>
    <ligand>
        <name>hybrid [4Fe-2O-2S] cluster</name>
        <dbReference type="ChEBI" id="CHEBI:60519"/>
    </ligand>
</feature>
<keyword evidence="9" id="KW-1185">Reference proteome</keyword>
<keyword evidence="6 7" id="KW-0411">Iron-sulfur</keyword>
<accession>A0ABX9AQD6</accession>
<evidence type="ECO:0000256" key="1">
    <source>
        <dbReference type="ARBA" id="ARBA00022490"/>
    </source>
</evidence>
<evidence type="ECO:0000256" key="3">
    <source>
        <dbReference type="ARBA" id="ARBA00022723"/>
    </source>
</evidence>
<dbReference type="GO" id="GO:0050418">
    <property type="term" value="F:hydroxylamine reductase activity"/>
    <property type="evidence" value="ECO:0007669"/>
    <property type="project" value="UniProtKB-EC"/>
</dbReference>
<dbReference type="InterPro" id="IPR016100">
    <property type="entry name" value="Prismane_a-bundle"/>
</dbReference>
<dbReference type="PANTHER" id="PTHR30109:SF0">
    <property type="entry name" value="HYDROXYLAMINE REDUCTASE"/>
    <property type="match status" value="1"/>
</dbReference>
<evidence type="ECO:0000256" key="4">
    <source>
        <dbReference type="ARBA" id="ARBA00023002"/>
    </source>
</evidence>
<comment type="catalytic activity">
    <reaction evidence="7">
        <text>A + NH4(+) + H2O = hydroxylamine + AH2 + H(+)</text>
        <dbReference type="Rhea" id="RHEA:22052"/>
        <dbReference type="ChEBI" id="CHEBI:13193"/>
        <dbReference type="ChEBI" id="CHEBI:15377"/>
        <dbReference type="ChEBI" id="CHEBI:15378"/>
        <dbReference type="ChEBI" id="CHEBI:15429"/>
        <dbReference type="ChEBI" id="CHEBI:17499"/>
        <dbReference type="ChEBI" id="CHEBI:28938"/>
        <dbReference type="EC" id="1.7.99.1"/>
    </reaction>
</comment>
<protein>
    <recommendedName>
        <fullName evidence="7">Hydroxylamine reductase</fullName>
        <ecNumber evidence="7">1.7.99.1</ecNumber>
    </recommendedName>
    <alternativeName>
        <fullName evidence="7">Hybrid-cluster protein</fullName>
        <shortName evidence="7">HCP</shortName>
    </alternativeName>
    <alternativeName>
        <fullName evidence="7">Prismane protein</fullName>
    </alternativeName>
</protein>
<comment type="similarity">
    <text evidence="7">Belongs to the HCP family.</text>
</comment>
<comment type="cofactor">
    <cofactor evidence="7">
        <name>hybrid [4Fe-2O-2S] cluster</name>
        <dbReference type="ChEBI" id="CHEBI:60519"/>
    </cofactor>
    <text evidence="7">Binds 1 hybrid [4Fe-2O-2S] cluster.</text>
</comment>
<evidence type="ECO:0000256" key="5">
    <source>
        <dbReference type="ARBA" id="ARBA00023004"/>
    </source>
</evidence>
<keyword evidence="5 7" id="KW-0408">Iron</keyword>
<proteinExistence type="inferred from homology"/>
<reference evidence="8 9" key="1">
    <citation type="submission" date="2021-08" db="EMBL/GenBank/DDBJ databases">
        <title>Culture and genomic analysis of Symbiopectobacterium purcellii sp. nov. gen. nov., isolated from the leafhopper Empoasca decipiens.</title>
        <authorList>
            <person name="Nadal-Jimenez P."/>
            <person name="Siozios S."/>
            <person name="Halliday N."/>
            <person name="Camara M."/>
            <person name="Hurst G.D.D."/>
        </authorList>
    </citation>
    <scope>NUCLEOTIDE SEQUENCE [LARGE SCALE GENOMIC DNA]</scope>
    <source>
        <strain evidence="8 9">SyEd1</strain>
    </source>
</reference>
<evidence type="ECO:0000256" key="6">
    <source>
        <dbReference type="ARBA" id="ARBA00023014"/>
    </source>
</evidence>
<dbReference type="InterPro" id="IPR010048">
    <property type="entry name" value="Hydroxylam_reduct"/>
</dbReference>
<dbReference type="HAMAP" id="MF_00069">
    <property type="entry name" value="Hydroxylam_reduct"/>
    <property type="match status" value="1"/>
</dbReference>
<dbReference type="InterPro" id="IPR004137">
    <property type="entry name" value="HCP/CODH"/>
</dbReference>
<dbReference type="Proteomes" id="UP000825886">
    <property type="component" value="Chromosome"/>
</dbReference>
<feature type="binding site" evidence="7">
    <location>
        <position position="433"/>
    </location>
    <ligand>
        <name>hybrid [4Fe-2O-2S] cluster</name>
        <dbReference type="ChEBI" id="CHEBI:60519"/>
    </ligand>
</feature>
<dbReference type="InterPro" id="IPR016099">
    <property type="entry name" value="Prismane-like_a/b-sand"/>
</dbReference>
<comment type="function">
    <text evidence="7">Catalyzes the reduction of hydroxylamine to form NH(3) and H(2)O.</text>
</comment>
<sequence length="550" mass="59974">MFCVQCEQTIRTPAGNGFAYAQGMCGKTAETSDLQDLLVAVLQGLSAWALKARSLDIIDHTVDNFVPRAFFATLTNVNFDSQRIIGYAQEAIQLRHGLKTRCRLLEADACVDHPLSELQLAGSDIPTLVQQASQFALDHDKATIGADLHGLRMLCLYGLKGAAAYMEHAHVLGQYDDTIYAEFHALMAWLGTQPSDMDTLLNNAMAIGKMNFNVMAILDKGETDAYGHPHPTQVNVRPVAGKAILISGHDLKDLRMLLEQTEGTGVNIYTHGEMLPAHGYPELKKFSHLVGNYGSGWQNQQVEFAKFPGPIVMTSNCIIDPNVGNYGDRIWTRSIVGWPGVNHLEGDDFSQIIAQAQGLAGFPYNEIEHNITVGLGRETLLSAADTVIDLVAAGKLRHVFLVGGCDGSRSERSYFTDFTLSVPDDCLIMTLACGKYRFNKLDFGTLEGLPRLLDVGQCNDAYSAIILAVKLAEKLGCGVNDLPLSLILSWFEQKAIVILLTLLSLGVKNIRTGPTAPGFLTDNLLAVLNEKFGMRSITTVEEDINTILSA</sequence>
<gene>
    <name evidence="7 8" type="primary">hcp</name>
    <name evidence="8" type="synonym">priS</name>
    <name evidence="8" type="ORF">K6K13_08670</name>
</gene>
<dbReference type="SUPFAM" id="SSF56821">
    <property type="entry name" value="Prismane protein-like"/>
    <property type="match status" value="1"/>
</dbReference>
<feature type="binding site" evidence="7">
    <location>
        <position position="458"/>
    </location>
    <ligand>
        <name>hybrid [4Fe-2O-2S] cluster</name>
        <dbReference type="ChEBI" id="CHEBI:60519"/>
    </ligand>
</feature>
<dbReference type="CDD" id="cd01914">
    <property type="entry name" value="HCP"/>
    <property type="match status" value="1"/>
</dbReference>
<evidence type="ECO:0000313" key="8">
    <source>
        <dbReference type="EMBL" id="QZN97390.1"/>
    </source>
</evidence>
<evidence type="ECO:0000313" key="9">
    <source>
        <dbReference type="Proteomes" id="UP000825886"/>
    </source>
</evidence>
<feature type="binding site" evidence="7">
    <location>
        <position position="273"/>
    </location>
    <ligand>
        <name>hybrid [4Fe-2O-2S] cluster</name>
        <dbReference type="ChEBI" id="CHEBI:60519"/>
    </ligand>
</feature>
<keyword evidence="2" id="KW-0001">2Fe-2S</keyword>
<dbReference type="Pfam" id="PF03063">
    <property type="entry name" value="Prismane"/>
    <property type="match status" value="1"/>
</dbReference>
<dbReference type="Gene3D" id="3.40.50.2030">
    <property type="match status" value="2"/>
</dbReference>
<feature type="binding site" evidence="7">
    <location>
        <position position="249"/>
    </location>
    <ligand>
        <name>hybrid [4Fe-2O-2S] cluster</name>
        <dbReference type="ChEBI" id="CHEBI:60519"/>
    </ligand>
</feature>
<keyword evidence="3 7" id="KW-0479">Metal-binding</keyword>
<dbReference type="NCBIfam" id="NF003658">
    <property type="entry name" value="PRK05290.1"/>
    <property type="match status" value="1"/>
</dbReference>
<feature type="binding site" evidence="7">
    <location>
        <position position="492"/>
    </location>
    <ligand>
        <name>hybrid [4Fe-2O-2S] cluster</name>
        <dbReference type="ChEBI" id="CHEBI:60519"/>
    </ligand>
</feature>
<comment type="subcellular location">
    <subcellularLocation>
        <location evidence="7">Cytoplasm</location>
    </subcellularLocation>
</comment>
<feature type="modified residue" description="Cysteine persulfide" evidence="7">
    <location>
        <position position="405"/>
    </location>
</feature>
<dbReference type="EC" id="1.7.99.1" evidence="7"/>
<evidence type="ECO:0000256" key="2">
    <source>
        <dbReference type="ARBA" id="ARBA00022714"/>
    </source>
</evidence>
<dbReference type="Gene3D" id="1.20.1270.20">
    <property type="match status" value="2"/>
</dbReference>
<dbReference type="PANTHER" id="PTHR30109">
    <property type="entry name" value="HYDROXYLAMINE REDUCTASE"/>
    <property type="match status" value="1"/>
</dbReference>
<dbReference type="PIRSF" id="PIRSF000076">
    <property type="entry name" value="HCP"/>
    <property type="match status" value="1"/>
</dbReference>
<dbReference type="RefSeq" id="WP_222160429.1">
    <property type="nucleotide sequence ID" value="NZ_CP081864.1"/>
</dbReference>
<keyword evidence="1 7" id="KW-0963">Cytoplasm</keyword>
<name>A0ABX9AQD6_9ENTR</name>
<comment type="caution">
    <text evidence="7">Lacks conserved residue(s) required for the propagation of feature annotation.</text>
</comment>
<dbReference type="NCBIfam" id="TIGR01703">
    <property type="entry name" value="hybrid_clust"/>
    <property type="match status" value="1"/>
</dbReference>